<feature type="compositionally biased region" description="Low complexity" evidence="1">
    <location>
        <begin position="163"/>
        <end position="175"/>
    </location>
</feature>
<keyword evidence="3" id="KW-1185">Reference proteome</keyword>
<feature type="compositionally biased region" description="Acidic residues" evidence="1">
    <location>
        <begin position="82"/>
        <end position="92"/>
    </location>
</feature>
<feature type="compositionally biased region" description="Basic residues" evidence="1">
    <location>
        <begin position="13"/>
        <end position="28"/>
    </location>
</feature>
<protein>
    <submittedName>
        <fullName evidence="2">Uncharacterized protein</fullName>
    </submittedName>
</protein>
<gene>
    <name evidence="2" type="ORF">MEUPH1_LOCUS8561</name>
</gene>
<sequence>MLQNIPNNETSKGKRAKTNLRPVHRHNLRSMVSISSDEDDDSDSNLDIRGDNKLDDSTKSVVNLNKSKEIRKCPVNNNNNDVNDDDDDDYETAESYNSAKSIQKLKKVYYTKKRQAISEKYCTSDSDDDSEYKPKKKKLILQSTLQSSVSTHRNDIGVDKLTSNNNDNNSSSSSDCDSDTDENDEKSDKNLSNIFKDKNVTGYFNCVKSEDENELEKELMELRRHSPRQTCVNVNDNIFKKCKFFIKNLKNCQTTAEVDTDHMPRSSDLSNHIKKMKNQFKLVYEPKRTRLYKKLVKTPDHLIVFNLKEGYSKITADEGMVNLFNALNSFQKKYQYKIKFVKSKLGDALQRYTANRDICMDVVHLESNYEEDLLKYRLCYGAIPKTYISELEIIVCRLLVEKLYNRGKILTDNLKQSTNMDYDLLEGELELLIFNYWQKSTCDMFTYKEHLSREMNKKVFYYMYKQLETNITRHDFGKDENNRIMFTNILKLYKSYSAFENHTILTAAGLAFVKNVASKLLPFMWDQYELWSIFFQKFNMHSMAFEHTIKDLLDNRDSIFQYLFTRVSEIDQFNIYRSTKSLWYYGIGQKINSSVEVEDTIISKTDVVNCLSYYFPTPAHVPRSLCVKLDNYYFLYIDLFVSFIINSNLHKYQKKLTAENCKHFFILNDRKFHDYYLQNFIPTFETTRMVTAMKTMLKNQLNNRLDGNLSWNMKMKSEVTHMFFELVHLHLNYTLTPAMLREGPALTGIQWASIFISDLDKMERFYLEGLRWEEKPWMLGGTTDDFDYDPETYDVDDPLKNLCSAELSVDDESDDEEYGYEYSTKFGASADEQTDFNSDDSEAEGSVMVNNKKLIKKKLKRLMAECQHLGQGGDHKIFNRELSKKTPDRINKKDYSYKSTQTKLEKLEKPDMKRNDVSPLQVKVKKPRVKKLKSVQTLKSTRIPVEDSVFEVYKLENDKTHLITPEGVKVFGLFSKSKITSGRRSCRGCTLCPDQKVANYNILISENVAVTCCLKCIEVVAGIIKTTKYTFEKLQKVMKKRIDFRFKAPILFDKHHQILTKIPPMLSIRDMNTHTYNKFDPKYGRKLPTVEAFNNYCTFEDQQYLVSTVKKKTSEVKKNNEISVINFKI</sequence>
<proteinExistence type="predicted"/>
<dbReference type="EMBL" id="CARXXK010000001">
    <property type="protein sequence ID" value="CAI6352300.1"/>
    <property type="molecule type" value="Genomic_DNA"/>
</dbReference>
<comment type="caution">
    <text evidence="2">The sequence shown here is derived from an EMBL/GenBank/DDBJ whole genome shotgun (WGS) entry which is preliminary data.</text>
</comment>
<accession>A0AAV0W944</accession>
<dbReference type="AlphaFoldDB" id="A0AAV0W944"/>
<evidence type="ECO:0000313" key="2">
    <source>
        <dbReference type="EMBL" id="CAI6352300.1"/>
    </source>
</evidence>
<evidence type="ECO:0000313" key="3">
    <source>
        <dbReference type="Proteomes" id="UP001160148"/>
    </source>
</evidence>
<feature type="region of interest" description="Disordered" evidence="1">
    <location>
        <begin position="1"/>
        <end position="96"/>
    </location>
</feature>
<feature type="region of interest" description="Disordered" evidence="1">
    <location>
        <begin position="151"/>
        <end position="190"/>
    </location>
</feature>
<feature type="compositionally biased region" description="Acidic residues" evidence="1">
    <location>
        <begin position="176"/>
        <end position="185"/>
    </location>
</feature>
<evidence type="ECO:0000256" key="1">
    <source>
        <dbReference type="SAM" id="MobiDB-lite"/>
    </source>
</evidence>
<organism evidence="2 3">
    <name type="scientific">Macrosiphum euphorbiae</name>
    <name type="common">potato aphid</name>
    <dbReference type="NCBI Taxonomy" id="13131"/>
    <lineage>
        <taxon>Eukaryota</taxon>
        <taxon>Metazoa</taxon>
        <taxon>Ecdysozoa</taxon>
        <taxon>Arthropoda</taxon>
        <taxon>Hexapoda</taxon>
        <taxon>Insecta</taxon>
        <taxon>Pterygota</taxon>
        <taxon>Neoptera</taxon>
        <taxon>Paraneoptera</taxon>
        <taxon>Hemiptera</taxon>
        <taxon>Sternorrhyncha</taxon>
        <taxon>Aphidomorpha</taxon>
        <taxon>Aphidoidea</taxon>
        <taxon>Aphididae</taxon>
        <taxon>Macrosiphini</taxon>
        <taxon>Macrosiphum</taxon>
    </lineage>
</organism>
<feature type="compositionally biased region" description="Polar residues" evidence="1">
    <location>
        <begin position="1"/>
        <end position="10"/>
    </location>
</feature>
<reference evidence="2 3" key="1">
    <citation type="submission" date="2023-01" db="EMBL/GenBank/DDBJ databases">
        <authorList>
            <person name="Whitehead M."/>
        </authorList>
    </citation>
    <scope>NUCLEOTIDE SEQUENCE [LARGE SCALE GENOMIC DNA]</scope>
</reference>
<dbReference type="Proteomes" id="UP001160148">
    <property type="component" value="Unassembled WGS sequence"/>
</dbReference>
<name>A0AAV0W944_9HEMI</name>
<feature type="compositionally biased region" description="Basic and acidic residues" evidence="1">
    <location>
        <begin position="46"/>
        <end position="58"/>
    </location>
</feature>